<reference evidence="3" key="1">
    <citation type="journal article" date="2023" name="Mol. Ecol. Resour.">
        <title>Chromosome-level genome assembly of a triploid poplar Populus alba 'Berolinensis'.</title>
        <authorList>
            <person name="Chen S."/>
            <person name="Yu Y."/>
            <person name="Wang X."/>
            <person name="Wang S."/>
            <person name="Zhang T."/>
            <person name="Zhou Y."/>
            <person name="He R."/>
            <person name="Meng N."/>
            <person name="Wang Y."/>
            <person name="Liu W."/>
            <person name="Liu Z."/>
            <person name="Liu J."/>
            <person name="Guo Q."/>
            <person name="Huang H."/>
            <person name="Sederoff R.R."/>
            <person name="Wang G."/>
            <person name="Qu G."/>
            <person name="Chen S."/>
        </authorList>
    </citation>
    <scope>NUCLEOTIDE SEQUENCE</scope>
    <source>
        <strain evidence="3">SC-2020</strain>
    </source>
</reference>
<dbReference type="Proteomes" id="UP001164929">
    <property type="component" value="Chromosome 17"/>
</dbReference>
<evidence type="ECO:0000256" key="2">
    <source>
        <dbReference type="SAM" id="SignalP"/>
    </source>
</evidence>
<feature type="region of interest" description="Disordered" evidence="1">
    <location>
        <begin position="76"/>
        <end position="102"/>
    </location>
</feature>
<organism evidence="3 4">
    <name type="scientific">Populus alba x Populus x berolinensis</name>
    <dbReference type="NCBI Taxonomy" id="444605"/>
    <lineage>
        <taxon>Eukaryota</taxon>
        <taxon>Viridiplantae</taxon>
        <taxon>Streptophyta</taxon>
        <taxon>Embryophyta</taxon>
        <taxon>Tracheophyta</taxon>
        <taxon>Spermatophyta</taxon>
        <taxon>Magnoliopsida</taxon>
        <taxon>eudicotyledons</taxon>
        <taxon>Gunneridae</taxon>
        <taxon>Pentapetalae</taxon>
        <taxon>rosids</taxon>
        <taxon>fabids</taxon>
        <taxon>Malpighiales</taxon>
        <taxon>Salicaceae</taxon>
        <taxon>Saliceae</taxon>
        <taxon>Populus</taxon>
    </lineage>
</organism>
<proteinExistence type="predicted"/>
<comment type="caution">
    <text evidence="3">The sequence shown here is derived from an EMBL/GenBank/DDBJ whole genome shotgun (WGS) entry which is preliminary data.</text>
</comment>
<name>A0AAD6LGC3_9ROSI</name>
<evidence type="ECO:0000313" key="4">
    <source>
        <dbReference type="Proteomes" id="UP001164929"/>
    </source>
</evidence>
<dbReference type="AlphaFoldDB" id="A0AAD6LGC3"/>
<accession>A0AAD6LGC3</accession>
<evidence type="ECO:0000256" key="1">
    <source>
        <dbReference type="SAM" id="MobiDB-lite"/>
    </source>
</evidence>
<dbReference type="EMBL" id="JAQIZT010000017">
    <property type="protein sequence ID" value="KAJ6960211.1"/>
    <property type="molecule type" value="Genomic_DNA"/>
</dbReference>
<keyword evidence="2" id="KW-0732">Signal</keyword>
<gene>
    <name evidence="3" type="ORF">NC653_038294</name>
</gene>
<feature type="chain" id="PRO_5041975171" evidence="2">
    <location>
        <begin position="28"/>
        <end position="102"/>
    </location>
</feature>
<feature type="signal peptide" evidence="2">
    <location>
        <begin position="1"/>
        <end position="27"/>
    </location>
</feature>
<sequence length="102" mass="10748">MKSLSLSALTLSSLLLTMMLLNTKSCGASISLPEIEGDVPLYSIADSNIDLEFMMDSEINRILNAGSRPVVDGAFDPEKPVFGGGPGNRYNLGKGPDGKPSC</sequence>
<evidence type="ECO:0000313" key="3">
    <source>
        <dbReference type="EMBL" id="KAJ6960211.1"/>
    </source>
</evidence>
<keyword evidence="4" id="KW-1185">Reference proteome</keyword>
<protein>
    <submittedName>
        <fullName evidence="3">Uncharacterized protein</fullName>
    </submittedName>
</protein>